<keyword evidence="3" id="KW-1185">Reference proteome</keyword>
<organism evidence="2 3">
    <name type="scientific">Amphibalanus amphitrite</name>
    <name type="common">Striped barnacle</name>
    <name type="synonym">Balanus amphitrite</name>
    <dbReference type="NCBI Taxonomy" id="1232801"/>
    <lineage>
        <taxon>Eukaryota</taxon>
        <taxon>Metazoa</taxon>
        <taxon>Ecdysozoa</taxon>
        <taxon>Arthropoda</taxon>
        <taxon>Crustacea</taxon>
        <taxon>Multicrustacea</taxon>
        <taxon>Cirripedia</taxon>
        <taxon>Thoracica</taxon>
        <taxon>Thoracicalcarea</taxon>
        <taxon>Balanomorpha</taxon>
        <taxon>Balanoidea</taxon>
        <taxon>Balanidae</taxon>
        <taxon>Amphibalaninae</taxon>
        <taxon>Amphibalanus</taxon>
    </lineage>
</organism>
<dbReference type="AlphaFoldDB" id="A0A6A4WT19"/>
<dbReference type="Proteomes" id="UP000440578">
    <property type="component" value="Unassembled WGS sequence"/>
</dbReference>
<evidence type="ECO:0000256" key="1">
    <source>
        <dbReference type="SAM" id="MobiDB-lite"/>
    </source>
</evidence>
<gene>
    <name evidence="2" type="ORF">FJT64_021759</name>
</gene>
<evidence type="ECO:0000313" key="2">
    <source>
        <dbReference type="EMBL" id="KAF0306810.1"/>
    </source>
</evidence>
<protein>
    <submittedName>
        <fullName evidence="2">Uncharacterized protein</fullName>
    </submittedName>
</protein>
<dbReference type="EMBL" id="VIIS01000627">
    <property type="protein sequence ID" value="KAF0306810.1"/>
    <property type="molecule type" value="Genomic_DNA"/>
</dbReference>
<proteinExistence type="predicted"/>
<comment type="caution">
    <text evidence="2">The sequence shown here is derived from an EMBL/GenBank/DDBJ whole genome shotgun (WGS) entry which is preliminary data.</text>
</comment>
<feature type="region of interest" description="Disordered" evidence="1">
    <location>
        <begin position="208"/>
        <end position="258"/>
    </location>
</feature>
<accession>A0A6A4WT19</accession>
<reference evidence="2 3" key="1">
    <citation type="submission" date="2019-07" db="EMBL/GenBank/DDBJ databases">
        <title>Draft genome assembly of a fouling barnacle, Amphibalanus amphitrite (Darwin, 1854): The first reference genome for Thecostraca.</title>
        <authorList>
            <person name="Kim W."/>
        </authorList>
    </citation>
    <scope>NUCLEOTIDE SEQUENCE [LARGE SCALE GENOMIC DNA]</scope>
    <source>
        <strain evidence="2">SNU_AA5</strain>
        <tissue evidence="2">Soma without cirri and trophi</tissue>
    </source>
</reference>
<sequence>MPQRRGVTLWLTEDDGEWSSADNVIGDAVHVAWRRLHTRDVASVVCDELHAKGVNVSYVRGYTAGGMGGHSAGDWSAMLAAAVRLKTESVWPSYAVVSVGGPALLPRPDGQARRRRLQEGREPSPVPPYRNAPTAAATVIASTETFVRALQLQVPGIRPVIESVVPLQDASRAGLIACRELSESLRLVAKDNGALFLDVEVIVRRHLAGSDAQSPRPAGGTQRPAERPAGDVAAQPAESAAGPAAPPMEVEVGGGDGGPDAAIRAARMAARNSLAAAETADSCARVAASSAEELAEALLSASEEATAARVVRVAADAADATRATGKAVKAAAVAVSAATAAAAAAAATATAAAATVAAADATAADAAATAAAAASAVNVPWASGWVPGRPPPVSVSAPSLSPEGYESDGVHLTAACYAAVRRELWRIIVAEFKAQ</sequence>
<name>A0A6A4WT19_AMPAM</name>
<feature type="compositionally biased region" description="Low complexity" evidence="1">
    <location>
        <begin position="233"/>
        <end position="243"/>
    </location>
</feature>
<evidence type="ECO:0000313" key="3">
    <source>
        <dbReference type="Proteomes" id="UP000440578"/>
    </source>
</evidence>